<dbReference type="InterPro" id="IPR015944">
    <property type="entry name" value="Gly-tRNA-synth_bsu"/>
</dbReference>
<evidence type="ECO:0000313" key="13">
    <source>
        <dbReference type="EMBL" id="RVU34754.1"/>
    </source>
</evidence>
<evidence type="ECO:0000256" key="11">
    <source>
        <dbReference type="HAMAP-Rule" id="MF_00255"/>
    </source>
</evidence>
<evidence type="ECO:0000256" key="7">
    <source>
        <dbReference type="ARBA" id="ARBA00022840"/>
    </source>
</evidence>
<proteinExistence type="inferred from homology"/>
<evidence type="ECO:0000259" key="12">
    <source>
        <dbReference type="Pfam" id="PF05746"/>
    </source>
</evidence>
<evidence type="ECO:0000256" key="5">
    <source>
        <dbReference type="ARBA" id="ARBA00022598"/>
    </source>
</evidence>
<dbReference type="Proteomes" id="UP000287447">
    <property type="component" value="Unassembled WGS sequence"/>
</dbReference>
<keyword evidence="7 11" id="KW-0067">ATP-binding</keyword>
<dbReference type="GO" id="GO:0004820">
    <property type="term" value="F:glycine-tRNA ligase activity"/>
    <property type="evidence" value="ECO:0007669"/>
    <property type="project" value="UniProtKB-UniRule"/>
</dbReference>
<feature type="domain" description="DALR anticodon binding" evidence="12">
    <location>
        <begin position="585"/>
        <end position="688"/>
    </location>
</feature>
<dbReference type="GO" id="GO:0005829">
    <property type="term" value="C:cytosol"/>
    <property type="evidence" value="ECO:0007669"/>
    <property type="project" value="TreeGrafter"/>
</dbReference>
<evidence type="ECO:0000256" key="2">
    <source>
        <dbReference type="ARBA" id="ARBA00008226"/>
    </source>
</evidence>
<comment type="catalytic activity">
    <reaction evidence="10 11">
        <text>tRNA(Gly) + glycine + ATP = glycyl-tRNA(Gly) + AMP + diphosphate</text>
        <dbReference type="Rhea" id="RHEA:16013"/>
        <dbReference type="Rhea" id="RHEA-COMP:9664"/>
        <dbReference type="Rhea" id="RHEA-COMP:9683"/>
        <dbReference type="ChEBI" id="CHEBI:30616"/>
        <dbReference type="ChEBI" id="CHEBI:33019"/>
        <dbReference type="ChEBI" id="CHEBI:57305"/>
        <dbReference type="ChEBI" id="CHEBI:78442"/>
        <dbReference type="ChEBI" id="CHEBI:78522"/>
        <dbReference type="ChEBI" id="CHEBI:456215"/>
        <dbReference type="EC" id="6.1.1.14"/>
    </reaction>
</comment>
<keyword evidence="8 11" id="KW-0648">Protein biosynthesis</keyword>
<gene>
    <name evidence="11" type="primary">glyS</name>
    <name evidence="13" type="ORF">EOI86_18055</name>
</gene>
<dbReference type="GO" id="GO:0004814">
    <property type="term" value="F:arginine-tRNA ligase activity"/>
    <property type="evidence" value="ECO:0007669"/>
    <property type="project" value="InterPro"/>
</dbReference>
<protein>
    <recommendedName>
        <fullName evidence="11">Glycine--tRNA ligase beta subunit</fullName>
        <ecNumber evidence="11">6.1.1.14</ecNumber>
    </recommendedName>
    <alternativeName>
        <fullName evidence="11">Glycyl-tRNA synthetase beta subunit</fullName>
        <shortName evidence="11">GlyRS</shortName>
    </alternativeName>
</protein>
<keyword evidence="6 11" id="KW-0547">Nucleotide-binding</keyword>
<dbReference type="PANTHER" id="PTHR30075">
    <property type="entry name" value="GLYCYL-TRNA SYNTHETASE"/>
    <property type="match status" value="1"/>
</dbReference>
<dbReference type="OrthoDB" id="9775440at2"/>
<dbReference type="InterPro" id="IPR008909">
    <property type="entry name" value="DALR_anticod-bd"/>
</dbReference>
<dbReference type="NCBIfam" id="TIGR00211">
    <property type="entry name" value="glyS"/>
    <property type="match status" value="1"/>
</dbReference>
<dbReference type="GO" id="GO:0006420">
    <property type="term" value="P:arginyl-tRNA aminoacylation"/>
    <property type="evidence" value="ECO:0007669"/>
    <property type="project" value="InterPro"/>
</dbReference>
<dbReference type="PANTHER" id="PTHR30075:SF2">
    <property type="entry name" value="GLYCINE--TRNA LIGASE, CHLOROPLASTIC_MITOCHONDRIAL 2"/>
    <property type="match status" value="1"/>
</dbReference>
<dbReference type="PROSITE" id="PS50861">
    <property type="entry name" value="AA_TRNA_LIGASE_II_GLYAB"/>
    <property type="match status" value="1"/>
</dbReference>
<keyword evidence="5 11" id="KW-0436">Ligase</keyword>
<keyword evidence="4 11" id="KW-0963">Cytoplasm</keyword>
<name>A0A3S2Y140_9PROT</name>
<comment type="subunit">
    <text evidence="3 11">Tetramer of two alpha and two beta subunits.</text>
</comment>
<dbReference type="RefSeq" id="WP_127766879.1">
    <property type="nucleotide sequence ID" value="NZ_SADE01000003.1"/>
</dbReference>
<evidence type="ECO:0000256" key="1">
    <source>
        <dbReference type="ARBA" id="ARBA00004496"/>
    </source>
</evidence>
<evidence type="ECO:0000256" key="4">
    <source>
        <dbReference type="ARBA" id="ARBA00022490"/>
    </source>
</evidence>
<dbReference type="Pfam" id="PF05746">
    <property type="entry name" value="DALR_1"/>
    <property type="match status" value="1"/>
</dbReference>
<reference evidence="14" key="1">
    <citation type="submission" date="2019-01" db="EMBL/GenBank/DDBJ databases">
        <title>Gri0909 isolated from a small marine red alga.</title>
        <authorList>
            <person name="Kim J."/>
            <person name="Jeong S.E."/>
            <person name="Jeon C.O."/>
        </authorList>
    </citation>
    <scope>NUCLEOTIDE SEQUENCE [LARGE SCALE GENOMIC DNA]</scope>
    <source>
        <strain evidence="14">Gri0909</strain>
    </source>
</reference>
<dbReference type="EC" id="6.1.1.14" evidence="11"/>
<evidence type="ECO:0000256" key="10">
    <source>
        <dbReference type="ARBA" id="ARBA00047937"/>
    </source>
</evidence>
<comment type="caution">
    <text evidence="13">The sequence shown here is derived from an EMBL/GenBank/DDBJ whole genome shotgun (WGS) entry which is preliminary data.</text>
</comment>
<evidence type="ECO:0000256" key="3">
    <source>
        <dbReference type="ARBA" id="ARBA00011209"/>
    </source>
</evidence>
<dbReference type="GO" id="GO:0006426">
    <property type="term" value="P:glycyl-tRNA aminoacylation"/>
    <property type="evidence" value="ECO:0007669"/>
    <property type="project" value="UniProtKB-UniRule"/>
</dbReference>
<evidence type="ECO:0000313" key="14">
    <source>
        <dbReference type="Proteomes" id="UP000287447"/>
    </source>
</evidence>
<comment type="similarity">
    <text evidence="2 11">Belongs to the class-II aminoacyl-tRNA synthetase family.</text>
</comment>
<dbReference type="EMBL" id="SADE01000003">
    <property type="protein sequence ID" value="RVU34754.1"/>
    <property type="molecule type" value="Genomic_DNA"/>
</dbReference>
<comment type="subcellular location">
    <subcellularLocation>
        <location evidence="1 11">Cytoplasm</location>
    </subcellularLocation>
</comment>
<evidence type="ECO:0000256" key="6">
    <source>
        <dbReference type="ARBA" id="ARBA00022741"/>
    </source>
</evidence>
<accession>A0A3S2Y140</accession>
<dbReference type="SUPFAM" id="SSF109604">
    <property type="entry name" value="HD-domain/PDEase-like"/>
    <property type="match status" value="1"/>
</dbReference>
<dbReference type="GO" id="GO:0005524">
    <property type="term" value="F:ATP binding"/>
    <property type="evidence" value="ECO:0007669"/>
    <property type="project" value="UniProtKB-UniRule"/>
</dbReference>
<keyword evidence="9 11" id="KW-0030">Aminoacyl-tRNA synthetase</keyword>
<keyword evidence="14" id="KW-1185">Reference proteome</keyword>
<evidence type="ECO:0000256" key="9">
    <source>
        <dbReference type="ARBA" id="ARBA00023146"/>
    </source>
</evidence>
<dbReference type="Pfam" id="PF02092">
    <property type="entry name" value="tRNA_synt_2f"/>
    <property type="match status" value="1"/>
</dbReference>
<evidence type="ECO:0000256" key="8">
    <source>
        <dbReference type="ARBA" id="ARBA00022917"/>
    </source>
</evidence>
<sequence length="701" mass="76677">MAELLVEIFSEEIPARMQVRASKDLEKLIADGLKAANLEFSEIASYSTPRRLTVVVDGLPLSQPDLSEERKGPKVGAPDKAVEGFLKSVGLSSIDECEQRDTPKGAVYFAVIERKGRPSAQVLSEIVRDAVRQLPWPKSMRFADSTFRWVRPLHSILALFDGTVLAGEIDLNPGKRVFGNETHGHRFLGPGVFAVENFADYRAKLRERYVILEHDERKAIILKQLEERAAAEGLVLKPDPALLDEVSGLVEWPVVLIGKIDEAFMEVPPEVLTTSMRTHQKYFALETVDGLMAPRFAVVANMVAGDGGKAIVDGNERVLRARLSDAKFFWDQDRSTPLEERLDDLAKIIFHAKLGSVAERVDRIAALADALAEHVPGGDSTLARRAAQLAKADLVTEMVGEFPELQGIMGRYYALDQDEEDLVANAIAEHYSPAGPADDCPTAPTSVAVSLAEKIDTLAGFWLIDEKPTGSKDPFALRRAALGVIRLILENGLRLPLGHVFAEQFGLYAEQKLVDVPVEKATDTALDLLAFLADRLKVHLREEGVGHDLITALFSLGDEDDLVRLVARVEALKTFLDSEDGSNLLTAYRRAANILRIEEKKDGTSFDGEPDDAIFELAEEKALASALGDAAEDANAAREAEDFAGAMAALAGLRSPVDAFFEKVTVNADNDALRVNRLKLLSRIRATMGLVADFGQIEGDK</sequence>
<organism evidence="13 14">
    <name type="scientific">Hwanghaeella grinnelliae</name>
    <dbReference type="NCBI Taxonomy" id="2500179"/>
    <lineage>
        <taxon>Bacteria</taxon>
        <taxon>Pseudomonadati</taxon>
        <taxon>Pseudomonadota</taxon>
        <taxon>Alphaproteobacteria</taxon>
        <taxon>Rhodospirillales</taxon>
        <taxon>Rhodospirillaceae</taxon>
        <taxon>Hwanghaeella</taxon>
    </lineage>
</organism>
<dbReference type="PRINTS" id="PR01045">
    <property type="entry name" value="TRNASYNTHGB"/>
</dbReference>
<dbReference type="HAMAP" id="MF_00255">
    <property type="entry name" value="Gly_tRNA_synth_beta"/>
    <property type="match status" value="1"/>
</dbReference>
<dbReference type="InterPro" id="IPR006194">
    <property type="entry name" value="Gly-tRNA-synth_heterodimer"/>
</dbReference>
<dbReference type="AlphaFoldDB" id="A0A3S2Y140"/>